<evidence type="ECO:0000313" key="5">
    <source>
        <dbReference type="Proteomes" id="UP000043699"/>
    </source>
</evidence>
<reference evidence="4 5" key="1">
    <citation type="submission" date="2014-09" db="EMBL/GenBank/DDBJ databases">
        <authorList>
            <person name="Urmite Genomes Urmite Genomes"/>
        </authorList>
    </citation>
    <scope>NUCLEOTIDE SEQUENCE [LARGE SCALE GENOMIC DNA]</scope>
    <source>
        <strain evidence="4 5">ES2</strain>
    </source>
</reference>
<dbReference type="AlphaFoldDB" id="A0A098EPU7"/>
<proteinExistence type="predicted"/>
<evidence type="ECO:0000313" key="4">
    <source>
        <dbReference type="EMBL" id="CEG24318.1"/>
    </source>
</evidence>
<dbReference type="EMBL" id="CCXS01000001">
    <property type="protein sequence ID" value="CEG24318.1"/>
    <property type="molecule type" value="Genomic_DNA"/>
</dbReference>
<feature type="region of interest" description="Disordered" evidence="2">
    <location>
        <begin position="89"/>
        <end position="117"/>
    </location>
</feature>
<dbReference type="Pfam" id="PF19610">
    <property type="entry name" value="DUF6115"/>
    <property type="match status" value="1"/>
</dbReference>
<evidence type="ECO:0000256" key="2">
    <source>
        <dbReference type="SAM" id="MobiDB-lite"/>
    </source>
</evidence>
<keyword evidence="3" id="KW-0472">Membrane</keyword>
<name>A0A098EPU7_9BACL</name>
<keyword evidence="3" id="KW-1133">Transmembrane helix</keyword>
<accession>A0A098EPU7</accession>
<dbReference type="OrthoDB" id="2887014at2"/>
<gene>
    <name evidence="4" type="ORF">BN1080_03340</name>
</gene>
<keyword evidence="3" id="KW-0812">Transmembrane</keyword>
<protein>
    <submittedName>
        <fullName evidence="4">Uncharacterized protein</fullName>
    </submittedName>
</protein>
<dbReference type="InterPro" id="IPR046118">
    <property type="entry name" value="DUF6115"/>
</dbReference>
<feature type="transmembrane region" description="Helical" evidence="3">
    <location>
        <begin position="6"/>
        <end position="27"/>
    </location>
</feature>
<sequence length="159" mass="18453">MIPMEWLLIELIVLVLLLNIRAIVVLIQNKQRREELSEDAALIHQGMEEFVEKIEKENEELYQKLADYIKVKEDKFEKRIRLLEKQLAAGRTDAPEPPEVSEKQETGPLFAGTGSHQEQVSKLYKQGFAPKQIAKVLKMEHGEVELIVNMLKKKKSYQK</sequence>
<organism evidence="4 5">
    <name type="scientific">Planococcus massiliensis</name>
    <dbReference type="NCBI Taxonomy" id="1499687"/>
    <lineage>
        <taxon>Bacteria</taxon>
        <taxon>Bacillati</taxon>
        <taxon>Bacillota</taxon>
        <taxon>Bacilli</taxon>
        <taxon>Bacillales</taxon>
        <taxon>Caryophanaceae</taxon>
        <taxon>Planococcus</taxon>
    </lineage>
</organism>
<keyword evidence="1" id="KW-0175">Coiled coil</keyword>
<feature type="coiled-coil region" evidence="1">
    <location>
        <begin position="44"/>
        <end position="71"/>
    </location>
</feature>
<evidence type="ECO:0000256" key="1">
    <source>
        <dbReference type="SAM" id="Coils"/>
    </source>
</evidence>
<evidence type="ECO:0000256" key="3">
    <source>
        <dbReference type="SAM" id="Phobius"/>
    </source>
</evidence>
<dbReference type="Proteomes" id="UP000043699">
    <property type="component" value="Unassembled WGS sequence"/>
</dbReference>
<keyword evidence="5" id="KW-1185">Reference proteome</keyword>
<dbReference type="STRING" id="1499687.BN1080_03340"/>